<feature type="chain" id="PRO_5025682756" evidence="1">
    <location>
        <begin position="34"/>
        <end position="127"/>
    </location>
</feature>
<keyword evidence="1" id="KW-0732">Signal</keyword>
<evidence type="ECO:0000256" key="1">
    <source>
        <dbReference type="SAM" id="SignalP"/>
    </source>
</evidence>
<comment type="caution">
    <text evidence="2">The sequence shown here is derived from an EMBL/GenBank/DDBJ whole genome shotgun (WGS) entry which is preliminary data.</text>
</comment>
<dbReference type="EMBL" id="RXIC02000021">
    <property type="protein sequence ID" value="KAB1218851.1"/>
    <property type="molecule type" value="Genomic_DNA"/>
</dbReference>
<reference evidence="2 3" key="1">
    <citation type="journal article" date="2019" name="Plant Biotechnol. J.">
        <title>The red bayberry genome and genetic basis of sex determination.</title>
        <authorList>
            <person name="Jia H.M."/>
            <person name="Jia H.J."/>
            <person name="Cai Q.L."/>
            <person name="Wang Y."/>
            <person name="Zhao H.B."/>
            <person name="Yang W.F."/>
            <person name="Wang G.Y."/>
            <person name="Li Y.H."/>
            <person name="Zhan D.L."/>
            <person name="Shen Y.T."/>
            <person name="Niu Q.F."/>
            <person name="Chang L."/>
            <person name="Qiu J."/>
            <person name="Zhao L."/>
            <person name="Xie H.B."/>
            <person name="Fu W.Y."/>
            <person name="Jin J."/>
            <person name="Li X.W."/>
            <person name="Jiao Y."/>
            <person name="Zhou C.C."/>
            <person name="Tu T."/>
            <person name="Chai C.Y."/>
            <person name="Gao J.L."/>
            <person name="Fan L.J."/>
            <person name="van de Weg E."/>
            <person name="Wang J.Y."/>
            <person name="Gao Z.S."/>
        </authorList>
    </citation>
    <scope>NUCLEOTIDE SEQUENCE [LARGE SCALE GENOMIC DNA]</scope>
    <source>
        <tissue evidence="2">Leaves</tissue>
    </source>
</reference>
<proteinExistence type="predicted"/>
<protein>
    <submittedName>
        <fullName evidence="2">Uncharacterized protein</fullName>
    </submittedName>
</protein>
<dbReference type="AlphaFoldDB" id="A0A6A1W0Y0"/>
<evidence type="ECO:0000313" key="2">
    <source>
        <dbReference type="EMBL" id="KAB1218851.1"/>
    </source>
</evidence>
<gene>
    <name evidence="2" type="ORF">CJ030_MR3G018272</name>
</gene>
<name>A0A6A1W0Y0_9ROSI</name>
<keyword evidence="3" id="KW-1185">Reference proteome</keyword>
<accession>A0A6A1W0Y0</accession>
<organism evidence="2 3">
    <name type="scientific">Morella rubra</name>
    <name type="common">Chinese bayberry</name>
    <dbReference type="NCBI Taxonomy" id="262757"/>
    <lineage>
        <taxon>Eukaryota</taxon>
        <taxon>Viridiplantae</taxon>
        <taxon>Streptophyta</taxon>
        <taxon>Embryophyta</taxon>
        <taxon>Tracheophyta</taxon>
        <taxon>Spermatophyta</taxon>
        <taxon>Magnoliopsida</taxon>
        <taxon>eudicotyledons</taxon>
        <taxon>Gunneridae</taxon>
        <taxon>Pentapetalae</taxon>
        <taxon>rosids</taxon>
        <taxon>fabids</taxon>
        <taxon>Fagales</taxon>
        <taxon>Myricaceae</taxon>
        <taxon>Morella</taxon>
    </lineage>
</organism>
<dbReference type="OrthoDB" id="939613at2759"/>
<sequence length="127" mass="13957">MEVQNKKGGILLNHLALFLVMLILLDSSFSCGAAHVLVKSNFSFRCDGRLEECVIAEDLELDFLMKPYVSRILANAGKTGPLNPTKPGVPCGNLKKDPPAYAICIQKSKPNNHKCTCKNTYGCRECK</sequence>
<feature type="signal peptide" evidence="1">
    <location>
        <begin position="1"/>
        <end position="33"/>
    </location>
</feature>
<dbReference type="Proteomes" id="UP000516437">
    <property type="component" value="Chromosome 3"/>
</dbReference>
<evidence type="ECO:0000313" key="3">
    <source>
        <dbReference type="Proteomes" id="UP000516437"/>
    </source>
</evidence>